<gene>
    <name evidence="9" type="ORF">A2365_03570</name>
</gene>
<keyword evidence="7" id="KW-0472">Membrane</keyword>
<dbReference type="EC" id="2.7.13.3" evidence="2"/>
<dbReference type="Proteomes" id="UP000177740">
    <property type="component" value="Unassembled WGS sequence"/>
</dbReference>
<proteinExistence type="predicted"/>
<evidence type="ECO:0000256" key="1">
    <source>
        <dbReference type="ARBA" id="ARBA00000085"/>
    </source>
</evidence>
<comment type="catalytic activity">
    <reaction evidence="1">
        <text>ATP + protein L-histidine = ADP + protein N-phospho-L-histidine.</text>
        <dbReference type="EC" id="2.7.13.3"/>
    </reaction>
</comment>
<dbReference type="InterPro" id="IPR003594">
    <property type="entry name" value="HATPase_dom"/>
</dbReference>
<evidence type="ECO:0000256" key="2">
    <source>
        <dbReference type="ARBA" id="ARBA00012438"/>
    </source>
</evidence>
<keyword evidence="3" id="KW-0597">Phosphoprotein</keyword>
<keyword evidence="6" id="KW-0175">Coiled coil</keyword>
<dbReference type="SUPFAM" id="SSF47384">
    <property type="entry name" value="Homodimeric domain of signal transducing histidine kinase"/>
    <property type="match status" value="1"/>
</dbReference>
<keyword evidence="7" id="KW-0812">Transmembrane</keyword>
<dbReference type="AlphaFoldDB" id="A0A1G2EPH3"/>
<keyword evidence="4" id="KW-0808">Transferase</keyword>
<dbReference type="Gene3D" id="1.10.287.130">
    <property type="match status" value="1"/>
</dbReference>
<dbReference type="InterPro" id="IPR036097">
    <property type="entry name" value="HisK_dim/P_sf"/>
</dbReference>
<evidence type="ECO:0000256" key="4">
    <source>
        <dbReference type="ARBA" id="ARBA00022679"/>
    </source>
</evidence>
<evidence type="ECO:0000313" key="10">
    <source>
        <dbReference type="Proteomes" id="UP000177740"/>
    </source>
</evidence>
<evidence type="ECO:0000313" key="9">
    <source>
        <dbReference type="EMBL" id="OGZ27696.1"/>
    </source>
</evidence>
<dbReference type="Pfam" id="PF00512">
    <property type="entry name" value="HisKA"/>
    <property type="match status" value="1"/>
</dbReference>
<reference evidence="9 10" key="1">
    <citation type="journal article" date="2016" name="Nat. Commun.">
        <title>Thousands of microbial genomes shed light on interconnected biogeochemical processes in an aquifer system.</title>
        <authorList>
            <person name="Anantharaman K."/>
            <person name="Brown C.T."/>
            <person name="Hug L.A."/>
            <person name="Sharon I."/>
            <person name="Castelle C.J."/>
            <person name="Probst A.J."/>
            <person name="Thomas B.C."/>
            <person name="Singh A."/>
            <person name="Wilkins M.J."/>
            <person name="Karaoz U."/>
            <person name="Brodie E.L."/>
            <person name="Williams K.H."/>
            <person name="Hubbard S.S."/>
            <person name="Banfield J.F."/>
        </authorList>
    </citation>
    <scope>NUCLEOTIDE SEQUENCE [LARGE SCALE GENOMIC DNA]</scope>
</reference>
<evidence type="ECO:0000256" key="5">
    <source>
        <dbReference type="ARBA" id="ARBA00022777"/>
    </source>
</evidence>
<keyword evidence="7" id="KW-1133">Transmembrane helix</keyword>
<feature type="coiled-coil region" evidence="6">
    <location>
        <begin position="104"/>
        <end position="131"/>
    </location>
</feature>
<feature type="domain" description="Histidine kinase" evidence="8">
    <location>
        <begin position="152"/>
        <end position="373"/>
    </location>
</feature>
<evidence type="ECO:0000259" key="8">
    <source>
        <dbReference type="PROSITE" id="PS50109"/>
    </source>
</evidence>
<dbReference type="STRING" id="1801677.A2365_03570"/>
<name>A0A1G2EPH3_9BACT</name>
<keyword evidence="5" id="KW-0418">Kinase</keyword>
<dbReference type="InterPro" id="IPR004358">
    <property type="entry name" value="Sig_transdc_His_kin-like_C"/>
</dbReference>
<dbReference type="SMART" id="SM00387">
    <property type="entry name" value="HATPase_c"/>
    <property type="match status" value="1"/>
</dbReference>
<comment type="caution">
    <text evidence="9">The sequence shown here is derived from an EMBL/GenBank/DDBJ whole genome shotgun (WGS) entry which is preliminary data.</text>
</comment>
<dbReference type="PRINTS" id="PR00344">
    <property type="entry name" value="BCTRLSENSOR"/>
</dbReference>
<accession>A0A1G2EPH3</accession>
<evidence type="ECO:0000256" key="6">
    <source>
        <dbReference type="SAM" id="Coils"/>
    </source>
</evidence>
<dbReference type="GO" id="GO:0005886">
    <property type="term" value="C:plasma membrane"/>
    <property type="evidence" value="ECO:0007669"/>
    <property type="project" value="TreeGrafter"/>
</dbReference>
<protein>
    <recommendedName>
        <fullName evidence="2">histidine kinase</fullName>
        <ecNumber evidence="2">2.7.13.3</ecNumber>
    </recommendedName>
</protein>
<dbReference type="GO" id="GO:0000155">
    <property type="term" value="F:phosphorelay sensor kinase activity"/>
    <property type="evidence" value="ECO:0007669"/>
    <property type="project" value="InterPro"/>
</dbReference>
<dbReference type="Gene3D" id="3.30.565.10">
    <property type="entry name" value="Histidine kinase-like ATPase, C-terminal domain"/>
    <property type="match status" value="1"/>
</dbReference>
<evidence type="ECO:0000256" key="7">
    <source>
        <dbReference type="SAM" id="Phobius"/>
    </source>
</evidence>
<evidence type="ECO:0000256" key="3">
    <source>
        <dbReference type="ARBA" id="ARBA00022553"/>
    </source>
</evidence>
<dbReference type="EMBL" id="MHMM01000004">
    <property type="protein sequence ID" value="OGZ27696.1"/>
    <property type="molecule type" value="Genomic_DNA"/>
</dbReference>
<dbReference type="InterPro" id="IPR003661">
    <property type="entry name" value="HisK_dim/P_dom"/>
</dbReference>
<feature type="transmembrane region" description="Helical" evidence="7">
    <location>
        <begin position="70"/>
        <end position="87"/>
    </location>
</feature>
<sequence length="398" mass="44953">MKIETKNCSKCFNKNCWLVNALGYAPYGRCQFCDLKFRNCLFLHYQIISIVLIIIFFGASFLIYGRVSELVIISVFILSVVYGYFFNKSTDKIIRANFSEKKAKEALGELNKNLEKRVREQTKEIRKAYEVEKEARQTLEKTNDAKNQFIMATQHHLRTPLTSMSGYLDLLKGGSYGKIPKKIQDVINKFTASTSNEIKIVNDLLDISQFQLGRQVVLPKENIKIDKMIKEAIEDVKLEAEKKGISLTMEVQDNLPDIKADPQKLKVAVYNIIDNAVKYTQHGSVAVKIQTKADKLLLTIQDTGAGIPKEYQKDLFNKLFERGEGAMKMFATGRGIGLWITSRIIEGHKGKIWAESAGEGKGSTFFIELPLNVVLGNRALNLKNLPPEFRGSGVAKSH</sequence>
<dbReference type="SUPFAM" id="SSF55874">
    <property type="entry name" value="ATPase domain of HSP90 chaperone/DNA topoisomerase II/histidine kinase"/>
    <property type="match status" value="1"/>
</dbReference>
<dbReference type="GO" id="GO:0009927">
    <property type="term" value="F:histidine phosphotransfer kinase activity"/>
    <property type="evidence" value="ECO:0007669"/>
    <property type="project" value="TreeGrafter"/>
</dbReference>
<dbReference type="PROSITE" id="PS50109">
    <property type="entry name" value="HIS_KIN"/>
    <property type="match status" value="1"/>
</dbReference>
<dbReference type="PANTHER" id="PTHR43047">
    <property type="entry name" value="TWO-COMPONENT HISTIDINE PROTEIN KINASE"/>
    <property type="match status" value="1"/>
</dbReference>
<dbReference type="CDD" id="cd00082">
    <property type="entry name" value="HisKA"/>
    <property type="match status" value="1"/>
</dbReference>
<organism evidence="9 10">
    <name type="scientific">Candidatus Nealsonbacteria bacterium RIFOXYB1_FULL_40_15</name>
    <dbReference type="NCBI Taxonomy" id="1801677"/>
    <lineage>
        <taxon>Bacteria</taxon>
        <taxon>Candidatus Nealsoniibacteriota</taxon>
    </lineage>
</organism>
<dbReference type="FunFam" id="3.30.565.10:FF:000006">
    <property type="entry name" value="Sensor histidine kinase WalK"/>
    <property type="match status" value="1"/>
</dbReference>
<dbReference type="SMART" id="SM00388">
    <property type="entry name" value="HisKA"/>
    <property type="match status" value="1"/>
</dbReference>
<feature type="transmembrane region" description="Helical" evidence="7">
    <location>
        <begin position="42"/>
        <end position="64"/>
    </location>
</feature>
<dbReference type="InterPro" id="IPR005467">
    <property type="entry name" value="His_kinase_dom"/>
</dbReference>
<dbReference type="Pfam" id="PF02518">
    <property type="entry name" value="HATPase_c"/>
    <property type="match status" value="1"/>
</dbReference>
<dbReference type="PANTHER" id="PTHR43047:SF72">
    <property type="entry name" value="OSMOSENSING HISTIDINE PROTEIN KINASE SLN1"/>
    <property type="match status" value="1"/>
</dbReference>
<dbReference type="InterPro" id="IPR036890">
    <property type="entry name" value="HATPase_C_sf"/>
</dbReference>